<reference evidence="2 3" key="1">
    <citation type="submission" date="2019-06" db="EMBL/GenBank/DDBJ databases">
        <title>Draft genome sequence of Actinomyces johnsonii CCUG 34287T.</title>
        <authorList>
            <person name="Salva-Serra F."/>
            <person name="Cardew S."/>
            <person name="Moore E."/>
        </authorList>
    </citation>
    <scope>NUCLEOTIDE SEQUENCE [LARGE SCALE GENOMIC DNA]</scope>
    <source>
        <strain evidence="2 3">CCUG 34287</strain>
    </source>
</reference>
<evidence type="ECO:0000313" key="2">
    <source>
        <dbReference type="EMBL" id="TQD44550.1"/>
    </source>
</evidence>
<keyword evidence="1" id="KW-1133">Transmembrane helix</keyword>
<dbReference type="Proteomes" id="UP000319010">
    <property type="component" value="Unassembled WGS sequence"/>
</dbReference>
<keyword evidence="1" id="KW-0472">Membrane</keyword>
<comment type="caution">
    <text evidence="2">The sequence shown here is derived from an EMBL/GenBank/DDBJ whole genome shotgun (WGS) entry which is preliminary data.</text>
</comment>
<feature type="transmembrane region" description="Helical" evidence="1">
    <location>
        <begin position="54"/>
        <end position="75"/>
    </location>
</feature>
<name>A0A508A3P2_9ACTO</name>
<keyword evidence="1" id="KW-0812">Transmembrane</keyword>
<feature type="transmembrane region" description="Helical" evidence="1">
    <location>
        <begin position="29"/>
        <end position="48"/>
    </location>
</feature>
<dbReference type="RefSeq" id="WP_021606505.1">
    <property type="nucleotide sequence ID" value="NZ_JASPFB010000001.1"/>
</dbReference>
<accession>A0A508A3P2</accession>
<dbReference type="EMBL" id="VICB01000003">
    <property type="protein sequence ID" value="TQD44550.1"/>
    <property type="molecule type" value="Genomic_DNA"/>
</dbReference>
<evidence type="ECO:0000256" key="1">
    <source>
        <dbReference type="SAM" id="Phobius"/>
    </source>
</evidence>
<sequence length="194" mass="21456">MTATHFGDGNPATPRFQPIVRRSSPQEQVIAWGLIVFGFLGLVIGLAIMRYGLYREVFICAIASALCFLMGYLTLRPRTVFDRSGIHSRTALRSYDIAWPDSRSDFVVGRYAHSIRRHVSSGAPSVYAKVRSNGDVVELGGMITRAATEARAHQLMEVELDRIWIWAASWGLVSPDNPEGNRLGEGEDNGPSHP</sequence>
<organism evidence="2 3">
    <name type="scientific">Actinomyces johnsonii</name>
    <dbReference type="NCBI Taxonomy" id="544581"/>
    <lineage>
        <taxon>Bacteria</taxon>
        <taxon>Bacillati</taxon>
        <taxon>Actinomycetota</taxon>
        <taxon>Actinomycetes</taxon>
        <taxon>Actinomycetales</taxon>
        <taxon>Actinomycetaceae</taxon>
        <taxon>Actinomyces</taxon>
    </lineage>
</organism>
<evidence type="ECO:0000313" key="3">
    <source>
        <dbReference type="Proteomes" id="UP000319010"/>
    </source>
</evidence>
<gene>
    <name evidence="2" type="ORF">FK256_01270</name>
</gene>
<proteinExistence type="predicted"/>
<dbReference type="AlphaFoldDB" id="A0A508A3P2"/>
<protein>
    <submittedName>
        <fullName evidence="2">Uncharacterized protein</fullName>
    </submittedName>
</protein>